<dbReference type="Proteomes" id="UP000323506">
    <property type="component" value="Chromosome A03"/>
</dbReference>
<proteinExistence type="predicted"/>
<evidence type="ECO:0000313" key="1">
    <source>
        <dbReference type="EMBL" id="TYH24683.1"/>
    </source>
</evidence>
<sequence length="98" mass="10918">MLPEEDSIRPTCLGIIDPHWTQAHQAQSNTREQRVTIKHPREPVFKAHSHIITGASIAKSQPNIPSKSTVAQDMAHILIGYMTTRTVGIIRNSLIVKT</sequence>
<reference evidence="1 2" key="1">
    <citation type="submission" date="2019-06" db="EMBL/GenBank/DDBJ databases">
        <title>WGS assembly of Gossypium darwinii.</title>
        <authorList>
            <person name="Chen Z.J."/>
            <person name="Sreedasyam A."/>
            <person name="Ando A."/>
            <person name="Song Q."/>
            <person name="De L."/>
            <person name="Hulse-Kemp A."/>
            <person name="Ding M."/>
            <person name="Ye W."/>
            <person name="Kirkbride R."/>
            <person name="Jenkins J."/>
            <person name="Plott C."/>
            <person name="Lovell J."/>
            <person name="Lin Y.-M."/>
            <person name="Vaughn R."/>
            <person name="Liu B."/>
            <person name="Li W."/>
            <person name="Simpson S."/>
            <person name="Scheffler B."/>
            <person name="Saski C."/>
            <person name="Grover C."/>
            <person name="Hu G."/>
            <person name="Conover J."/>
            <person name="Carlson J."/>
            <person name="Shu S."/>
            <person name="Boston L."/>
            <person name="Williams M."/>
            <person name="Peterson D."/>
            <person name="Mcgee K."/>
            <person name="Jones D."/>
            <person name="Wendel J."/>
            <person name="Stelly D."/>
            <person name="Grimwood J."/>
            <person name="Schmutz J."/>
        </authorList>
    </citation>
    <scope>NUCLEOTIDE SEQUENCE [LARGE SCALE GENOMIC DNA]</scope>
    <source>
        <strain evidence="1">1808015.09</strain>
    </source>
</reference>
<dbReference type="AlphaFoldDB" id="A0A5D2H2R7"/>
<dbReference type="EMBL" id="CM017690">
    <property type="protein sequence ID" value="TYH24683.1"/>
    <property type="molecule type" value="Genomic_DNA"/>
</dbReference>
<accession>A0A5D2H2R7</accession>
<evidence type="ECO:0000313" key="2">
    <source>
        <dbReference type="Proteomes" id="UP000323506"/>
    </source>
</evidence>
<protein>
    <submittedName>
        <fullName evidence="1">Uncharacterized protein</fullName>
    </submittedName>
</protein>
<keyword evidence="2" id="KW-1185">Reference proteome</keyword>
<gene>
    <name evidence="1" type="ORF">ES288_A03G110800v1</name>
</gene>
<organism evidence="1 2">
    <name type="scientific">Gossypium darwinii</name>
    <name type="common">Darwin's cotton</name>
    <name type="synonym">Gossypium barbadense var. darwinii</name>
    <dbReference type="NCBI Taxonomy" id="34276"/>
    <lineage>
        <taxon>Eukaryota</taxon>
        <taxon>Viridiplantae</taxon>
        <taxon>Streptophyta</taxon>
        <taxon>Embryophyta</taxon>
        <taxon>Tracheophyta</taxon>
        <taxon>Spermatophyta</taxon>
        <taxon>Magnoliopsida</taxon>
        <taxon>eudicotyledons</taxon>
        <taxon>Gunneridae</taxon>
        <taxon>Pentapetalae</taxon>
        <taxon>rosids</taxon>
        <taxon>malvids</taxon>
        <taxon>Malvales</taxon>
        <taxon>Malvaceae</taxon>
        <taxon>Malvoideae</taxon>
        <taxon>Gossypium</taxon>
    </lineage>
</organism>
<name>A0A5D2H2R7_GOSDA</name>